<comment type="caution">
    <text evidence="3">The sequence shown here is derived from an EMBL/GenBank/DDBJ whole genome shotgun (WGS) entry which is preliminary data.</text>
</comment>
<accession>A0ABR9MUS7</accession>
<evidence type="ECO:0000313" key="3">
    <source>
        <dbReference type="EMBL" id="MBE1874796.1"/>
    </source>
</evidence>
<comment type="similarity">
    <text evidence="1">Belongs to the YciI family.</text>
</comment>
<reference evidence="3 4" key="1">
    <citation type="submission" date="2020-10" db="EMBL/GenBank/DDBJ databases">
        <title>Myceligenerans pegani sp. nov., an endophytic actinomycete isolated from Peganum harmala L. in Xinjiang, China.</title>
        <authorList>
            <person name="Xin L."/>
        </authorList>
    </citation>
    <scope>NUCLEOTIDE SEQUENCE [LARGE SCALE GENOMIC DNA]</scope>
    <source>
        <strain evidence="3 4">TRM65318</strain>
    </source>
</reference>
<evidence type="ECO:0000256" key="1">
    <source>
        <dbReference type="ARBA" id="ARBA00007689"/>
    </source>
</evidence>
<dbReference type="Gene3D" id="3.30.70.1060">
    <property type="entry name" value="Dimeric alpha+beta barrel"/>
    <property type="match status" value="1"/>
</dbReference>
<feature type="domain" description="YCII-related" evidence="2">
    <location>
        <begin position="1"/>
        <end position="106"/>
    </location>
</feature>
<name>A0ABR9MUS7_9MICO</name>
<evidence type="ECO:0000313" key="4">
    <source>
        <dbReference type="Proteomes" id="UP000625527"/>
    </source>
</evidence>
<organism evidence="3 4">
    <name type="scientific">Myceligenerans pegani</name>
    <dbReference type="NCBI Taxonomy" id="2776917"/>
    <lineage>
        <taxon>Bacteria</taxon>
        <taxon>Bacillati</taxon>
        <taxon>Actinomycetota</taxon>
        <taxon>Actinomycetes</taxon>
        <taxon>Micrococcales</taxon>
        <taxon>Promicromonosporaceae</taxon>
        <taxon>Myceligenerans</taxon>
    </lineage>
</organism>
<gene>
    <name evidence="3" type="ORF">IHE71_03615</name>
</gene>
<dbReference type="RefSeq" id="WP_192861368.1">
    <property type="nucleotide sequence ID" value="NZ_JADAQT010000048.1"/>
</dbReference>
<evidence type="ECO:0000259" key="2">
    <source>
        <dbReference type="Pfam" id="PF03795"/>
    </source>
</evidence>
<sequence length="125" mass="13760">MRYLMLVLDTPDDPGDTEATTPIEKWAEKVYGSGAGIVGDRLRPQEDSVGVRVRRGEVLVTDGPFTETKESIAGFDVIEAADLDDAVRIASEHPMAFGGAIELRPFWTLGLDKHDDKNDDKNDKD</sequence>
<dbReference type="Proteomes" id="UP000625527">
    <property type="component" value="Unassembled WGS sequence"/>
</dbReference>
<dbReference type="PANTHER" id="PTHR35174:SF3">
    <property type="entry name" value="BLL7171 PROTEIN"/>
    <property type="match status" value="1"/>
</dbReference>
<keyword evidence="4" id="KW-1185">Reference proteome</keyword>
<dbReference type="InterPro" id="IPR011008">
    <property type="entry name" value="Dimeric_a/b-barrel"/>
</dbReference>
<dbReference type="PANTHER" id="PTHR35174">
    <property type="entry name" value="BLL7171 PROTEIN-RELATED"/>
    <property type="match status" value="1"/>
</dbReference>
<proteinExistence type="inferred from homology"/>
<protein>
    <recommendedName>
        <fullName evidence="2">YCII-related domain-containing protein</fullName>
    </recommendedName>
</protein>
<dbReference type="InterPro" id="IPR005545">
    <property type="entry name" value="YCII"/>
</dbReference>
<dbReference type="EMBL" id="JADAQT010000048">
    <property type="protein sequence ID" value="MBE1874796.1"/>
    <property type="molecule type" value="Genomic_DNA"/>
</dbReference>
<dbReference type="SUPFAM" id="SSF54909">
    <property type="entry name" value="Dimeric alpha+beta barrel"/>
    <property type="match status" value="1"/>
</dbReference>
<dbReference type="Pfam" id="PF03795">
    <property type="entry name" value="YCII"/>
    <property type="match status" value="1"/>
</dbReference>